<protein>
    <submittedName>
        <fullName evidence="2">Uncharacterized protein</fullName>
    </submittedName>
</protein>
<dbReference type="Proteomes" id="UP000285258">
    <property type="component" value="Unassembled WGS sequence"/>
</dbReference>
<reference evidence="3" key="2">
    <citation type="journal article" date="2019" name="Int. J. Syst. Evol. Microbiol.">
        <title>Gordonibacter faecihominis is a later heterotypic synonym of Gordonibacter urolithinfaciens.</title>
        <authorList>
            <person name="Danylec N."/>
            <person name="Stoll D.A."/>
            <person name="Huch M."/>
        </authorList>
    </citation>
    <scope>NUCLEOTIDE SEQUENCE</scope>
    <source>
        <strain evidence="3">DSM 27213</strain>
    </source>
</reference>
<proteinExistence type="predicted"/>
<evidence type="ECO:0000313" key="5">
    <source>
        <dbReference type="Proteomes" id="UP000468327"/>
    </source>
</evidence>
<evidence type="ECO:0000313" key="4">
    <source>
        <dbReference type="Proteomes" id="UP000285258"/>
    </source>
</evidence>
<comment type="caution">
    <text evidence="2">The sequence shown here is derived from an EMBL/GenBank/DDBJ whole genome shotgun (WGS) entry which is preliminary data.</text>
</comment>
<reference evidence="3" key="3">
    <citation type="journal article" date="2019" name="Microbiol. Resour. Announc.">
        <title>Draft Genome Sequences of Type Strains of Gordonibacter faecihominis, Paraeggerthella hongkongensis, Parvibacter caecicola,Slackia equolifaciens, Slackia faecicanis, and Slackia isoflavoniconvertens.</title>
        <authorList>
            <person name="Danylec N."/>
            <person name="Stoll D.A."/>
            <person name="Dotsch A."/>
            <person name="Huch M."/>
        </authorList>
    </citation>
    <scope>NUCLEOTIDE SEQUENCE</scope>
    <source>
        <strain evidence="3">DSM 27213</strain>
    </source>
</reference>
<keyword evidence="5" id="KW-1185">Reference proteome</keyword>
<accession>A0A1Y4FV50</accession>
<feature type="transmembrane region" description="Helical" evidence="1">
    <location>
        <begin position="17"/>
        <end position="34"/>
    </location>
</feature>
<dbReference type="AlphaFoldDB" id="A0A1Y4FV50"/>
<dbReference type="RefSeq" id="WP_087191186.1">
    <property type="nucleotide sequence ID" value="NZ_CP168029.1"/>
</dbReference>
<evidence type="ECO:0000313" key="3">
    <source>
        <dbReference type="EMBL" id="ROT92044.1"/>
    </source>
</evidence>
<evidence type="ECO:0000313" key="2">
    <source>
        <dbReference type="EMBL" id="MVN15159.1"/>
    </source>
</evidence>
<reference evidence="4" key="1">
    <citation type="submission" date="2018-05" db="EMBL/GenBank/DDBJ databases">
        <title>Genome Sequencing of selected type strains of the family Eggerthellaceae.</title>
        <authorList>
            <person name="Danylec N."/>
            <person name="Stoll D.A."/>
            <person name="Doetsch A."/>
            <person name="Huch M."/>
        </authorList>
    </citation>
    <scope>NUCLEOTIDE SEQUENCE [LARGE SCALE GENOMIC DNA]</scope>
    <source>
        <strain evidence="4">DSM 27213</strain>
    </source>
</reference>
<sequence>MARRSILNRSFSTREKVLILVLVALLLVACYYFLVVKNVADTKAENDLQLQEIQMQVDTQTALAMARTRMENELAELGDVGKLPVVAAYDNIRNELDELNTLLSGVGTYDVKFSQPELDGELVRRPVTITYTVAGYNEALGIVQSLQNGTYRCDVTDFALTGKMLADGSIESVSATLDVTYYETTKGATNLSGLVEKSAS</sequence>
<dbReference type="PROSITE" id="PS51257">
    <property type="entry name" value="PROKAR_LIPOPROTEIN"/>
    <property type="match status" value="1"/>
</dbReference>
<keyword evidence="1" id="KW-0812">Transmembrane</keyword>
<organism evidence="2 5">
    <name type="scientific">Gordonibacter urolithinfaciens</name>
    <dbReference type="NCBI Taxonomy" id="1335613"/>
    <lineage>
        <taxon>Bacteria</taxon>
        <taxon>Bacillati</taxon>
        <taxon>Actinomycetota</taxon>
        <taxon>Coriobacteriia</taxon>
        <taxon>Eggerthellales</taxon>
        <taxon>Eggerthellaceae</taxon>
        <taxon>Gordonibacter</taxon>
    </lineage>
</organism>
<reference evidence="2 5" key="4">
    <citation type="submission" date="2019-11" db="EMBL/GenBank/DDBJ databases">
        <title>Whole genome shotgun sequencing (WGS) data from Adlercreutzia equolifaciens ResAG-91, Eggerthella lenta MRI-F36, MRI-F37, MRI-F40, ResAG-49, ResAG-88, ResAG-121, ResAG-145, and Gordonibacter sp. ResAG-5, ResAG-26, ResAG-43, ResAG-50, ResAG-59.</title>
        <authorList>
            <person name="Stoll D.A."/>
            <person name="Danylec N."/>
            <person name="Franz C.M.A.P."/>
            <person name="Huch M."/>
        </authorList>
    </citation>
    <scope>NUCLEOTIDE SEQUENCE [LARGE SCALE GENOMIC DNA]</scope>
    <source>
        <strain evidence="2 5">ResAG-59</strain>
    </source>
</reference>
<gene>
    <name evidence="3" type="ORF">DMP12_00610</name>
    <name evidence="2" type="ORF">GO738_07315</name>
</gene>
<keyword evidence="1" id="KW-1133">Transmembrane helix</keyword>
<dbReference type="Proteomes" id="UP000468327">
    <property type="component" value="Unassembled WGS sequence"/>
</dbReference>
<evidence type="ECO:0000256" key="1">
    <source>
        <dbReference type="SAM" id="Phobius"/>
    </source>
</evidence>
<dbReference type="EMBL" id="QIBW01000001">
    <property type="protein sequence ID" value="ROT92044.1"/>
    <property type="molecule type" value="Genomic_DNA"/>
</dbReference>
<name>A0A1Y4FV50_9ACTN</name>
<dbReference type="EMBL" id="WPOC01000009">
    <property type="protein sequence ID" value="MVN15159.1"/>
    <property type="molecule type" value="Genomic_DNA"/>
</dbReference>
<keyword evidence="1" id="KW-0472">Membrane</keyword>